<keyword evidence="2 3" id="KW-0456">Lyase</keyword>
<dbReference type="FunFam" id="3.30.2040.10:FF:000001">
    <property type="entry name" value="D-glutamate cyclase, mitochondrial"/>
    <property type="match status" value="1"/>
</dbReference>
<dbReference type="Proteomes" id="UP000199379">
    <property type="component" value="Unassembled WGS sequence"/>
</dbReference>
<dbReference type="PANTHER" id="PTHR32022:SF10">
    <property type="entry name" value="D-GLUTAMATE CYCLASE, MITOCHONDRIAL"/>
    <property type="match status" value="1"/>
</dbReference>
<gene>
    <name evidence="4" type="ORF">SAMN05444007_10520</name>
</gene>
<evidence type="ECO:0000256" key="3">
    <source>
        <dbReference type="HAMAP-Rule" id="MF_01830"/>
    </source>
</evidence>
<sequence length="285" mass="30778">MTDTYATLKTAELGRVRAAIRAGRYRSHTAGLGRGHLQANLAIMPEDQALDFMRFCQRNPKPCPLTGVSDTGDPMMVTLGADIDIRTDVPAYNIYRDGRLDGTVTDISDIWRDDLVVFALGCSFTFEHALQAAGIDMWHIANDTTVPMFRSGLDTVPAGPFAGKMVVSMRFVPQDRIDEVIAICRRYPLAHGAPVHWGDPAAIGIGDIARPDWGDPTPQAPGTVPVFWACGVTPQVAIENARLPLCITHKPGHMLITDIAEDAEVPVMAPGTLITTPPSQQGATP</sequence>
<dbReference type="Gene3D" id="3.30.2040.10">
    <property type="entry name" value="PSTPO5379-like domain"/>
    <property type="match status" value="1"/>
</dbReference>
<dbReference type="HAMAP" id="MF_01830">
    <property type="entry name" value="Hydro_lyase"/>
    <property type="match status" value="1"/>
</dbReference>
<organism evidence="4 5">
    <name type="scientific">Cribrihabitans marinus</name>
    <dbReference type="NCBI Taxonomy" id="1227549"/>
    <lineage>
        <taxon>Bacteria</taxon>
        <taxon>Pseudomonadati</taxon>
        <taxon>Pseudomonadota</taxon>
        <taxon>Alphaproteobacteria</taxon>
        <taxon>Rhodobacterales</taxon>
        <taxon>Paracoccaceae</taxon>
        <taxon>Cribrihabitans</taxon>
    </lineage>
</organism>
<dbReference type="PANTHER" id="PTHR32022">
    <property type="entry name" value="D-GLUTAMATE CYCLASE, MITOCHONDRIAL"/>
    <property type="match status" value="1"/>
</dbReference>
<proteinExistence type="inferred from homology"/>
<evidence type="ECO:0000313" key="5">
    <source>
        <dbReference type="Proteomes" id="UP000199379"/>
    </source>
</evidence>
<dbReference type="InterPro" id="IPR038021">
    <property type="entry name" value="Putative_hydro-lyase"/>
</dbReference>
<dbReference type="InterPro" id="IPR016938">
    <property type="entry name" value="UPF0317"/>
</dbReference>
<name>A0A1H6Z800_9RHOB</name>
<dbReference type="EMBL" id="FNYD01000005">
    <property type="protein sequence ID" value="SEJ48114.1"/>
    <property type="molecule type" value="Genomic_DNA"/>
</dbReference>
<keyword evidence="5" id="KW-1185">Reference proteome</keyword>
<accession>A0A1H6Z800</accession>
<dbReference type="PIRSF" id="PIRSF029755">
    <property type="entry name" value="UCP029755"/>
    <property type="match status" value="1"/>
</dbReference>
<dbReference type="GO" id="GO:0016829">
    <property type="term" value="F:lyase activity"/>
    <property type="evidence" value="ECO:0007669"/>
    <property type="project" value="UniProtKB-KW"/>
</dbReference>
<dbReference type="OrthoDB" id="149585at2"/>
<dbReference type="NCBIfam" id="NF003969">
    <property type="entry name" value="PRK05463.1"/>
    <property type="match status" value="1"/>
</dbReference>
<evidence type="ECO:0000313" key="4">
    <source>
        <dbReference type="EMBL" id="SEJ48114.1"/>
    </source>
</evidence>
<dbReference type="STRING" id="1227549.SAMN05444007_10520"/>
<dbReference type="SUPFAM" id="SSF160920">
    <property type="entry name" value="PSTPO5379-like"/>
    <property type="match status" value="1"/>
</dbReference>
<reference evidence="4 5" key="1">
    <citation type="submission" date="2016-10" db="EMBL/GenBank/DDBJ databases">
        <authorList>
            <person name="de Groot N.N."/>
        </authorList>
    </citation>
    <scope>NUCLEOTIDE SEQUENCE [LARGE SCALE GENOMIC DNA]</scope>
    <source>
        <strain evidence="4 5">DSM 29340</strain>
    </source>
</reference>
<evidence type="ECO:0000256" key="2">
    <source>
        <dbReference type="ARBA" id="ARBA00023239"/>
    </source>
</evidence>
<evidence type="ECO:0000256" key="1">
    <source>
        <dbReference type="ARBA" id="ARBA00007896"/>
    </source>
</evidence>
<dbReference type="InterPro" id="IPR009906">
    <property type="entry name" value="D-Glu_cyclase"/>
</dbReference>
<dbReference type="EC" id="4.2.1.-" evidence="3"/>
<dbReference type="Pfam" id="PF07286">
    <property type="entry name" value="D-Glu_cyclase"/>
    <property type="match status" value="1"/>
</dbReference>
<dbReference type="Gene3D" id="3.40.1640.10">
    <property type="entry name" value="PSTPO5379-like"/>
    <property type="match status" value="1"/>
</dbReference>
<comment type="similarity">
    <text evidence="1 3">Belongs to the D-glutamate cyclase family.</text>
</comment>
<dbReference type="AlphaFoldDB" id="A0A1H6Z800"/>
<dbReference type="RefSeq" id="WP_092365633.1">
    <property type="nucleotide sequence ID" value="NZ_BMGV01000005.1"/>
</dbReference>
<protein>
    <recommendedName>
        <fullName evidence="3">Putative hydro-lyase SAMN05444007_10520</fullName>
        <ecNumber evidence="3">4.2.1.-</ecNumber>
    </recommendedName>
</protein>